<evidence type="ECO:0000313" key="3">
    <source>
        <dbReference type="Proteomes" id="UP001562159"/>
    </source>
</evidence>
<gene>
    <name evidence="2" type="ORF">AB7878_12370</name>
</gene>
<dbReference type="EMBL" id="JBGBPY010000001">
    <property type="protein sequence ID" value="MEY2183212.1"/>
    <property type="molecule type" value="Genomic_DNA"/>
</dbReference>
<feature type="transmembrane region" description="Helical" evidence="1">
    <location>
        <begin position="21"/>
        <end position="42"/>
    </location>
</feature>
<reference evidence="2 3" key="1">
    <citation type="submission" date="2024-07" db="EMBL/GenBank/DDBJ databases">
        <title>Molecular mechanisms and environmental adaptations of flagellar loss and biofilm growth of Rhodanobacter under environmental stress.</title>
        <authorList>
            <person name="Chen M."/>
        </authorList>
    </citation>
    <scope>NUCLEOTIDE SEQUENCE [LARGE SCALE GENOMIC DNA]</scope>
    <source>
        <strain evidence="2 3">RS22</strain>
    </source>
</reference>
<protein>
    <recommendedName>
        <fullName evidence="4">Lipoprotein transmembrane</fullName>
    </recommendedName>
</protein>
<evidence type="ECO:0000256" key="1">
    <source>
        <dbReference type="SAM" id="Phobius"/>
    </source>
</evidence>
<proteinExistence type="predicted"/>
<accession>A0ABV4AS26</accession>
<keyword evidence="1" id="KW-0472">Membrane</keyword>
<comment type="caution">
    <text evidence="2">The sequence shown here is derived from an EMBL/GenBank/DDBJ whole genome shotgun (WGS) entry which is preliminary data.</text>
</comment>
<name>A0ABV4AS26_9GAMM</name>
<keyword evidence="3" id="KW-1185">Reference proteome</keyword>
<organism evidence="2 3">
    <name type="scientific">Rhodanobacter humi</name>
    <dbReference type="NCBI Taxonomy" id="1888173"/>
    <lineage>
        <taxon>Bacteria</taxon>
        <taxon>Pseudomonadati</taxon>
        <taxon>Pseudomonadota</taxon>
        <taxon>Gammaproteobacteria</taxon>
        <taxon>Lysobacterales</taxon>
        <taxon>Rhodanobacteraceae</taxon>
        <taxon>Rhodanobacter</taxon>
    </lineage>
</organism>
<evidence type="ECO:0008006" key="4">
    <source>
        <dbReference type="Google" id="ProtNLM"/>
    </source>
</evidence>
<keyword evidence="1" id="KW-0812">Transmembrane</keyword>
<sequence length="74" mass="7816">MSAPRTESSQAGAGGQWYRQPILWLGVAVFIASLAGCIWIITVSARHADVPLETSHTVFGVPASARSSHRADAP</sequence>
<evidence type="ECO:0000313" key="2">
    <source>
        <dbReference type="EMBL" id="MEY2183212.1"/>
    </source>
</evidence>
<keyword evidence="1" id="KW-1133">Transmembrane helix</keyword>
<dbReference type="Proteomes" id="UP001562159">
    <property type="component" value="Unassembled WGS sequence"/>
</dbReference>